<evidence type="ECO:0000256" key="4">
    <source>
        <dbReference type="ARBA" id="ARBA00022475"/>
    </source>
</evidence>
<organism evidence="11 12">
    <name type="scientific">Thiomicrorhabdus marina</name>
    <dbReference type="NCBI Taxonomy" id="2818442"/>
    <lineage>
        <taxon>Bacteria</taxon>
        <taxon>Pseudomonadati</taxon>
        <taxon>Pseudomonadota</taxon>
        <taxon>Gammaproteobacteria</taxon>
        <taxon>Thiotrichales</taxon>
        <taxon>Piscirickettsiaceae</taxon>
        <taxon>Thiomicrorhabdus</taxon>
    </lineage>
</organism>
<evidence type="ECO:0000313" key="12">
    <source>
        <dbReference type="Proteomes" id="UP000664835"/>
    </source>
</evidence>
<evidence type="ECO:0000256" key="7">
    <source>
        <dbReference type="ARBA" id="ARBA00022927"/>
    </source>
</evidence>
<keyword evidence="3" id="KW-0813">Transport</keyword>
<accession>A0ABS3Q6N0</accession>
<dbReference type="InterPro" id="IPR023229">
    <property type="entry name" value="T2SS_M_periplasmic_sf"/>
</dbReference>
<keyword evidence="12" id="KW-1185">Reference proteome</keyword>
<dbReference type="SUPFAM" id="SSF103054">
    <property type="entry name" value="General secretion pathway protein M, EpsM"/>
    <property type="match status" value="1"/>
</dbReference>
<evidence type="ECO:0000256" key="9">
    <source>
        <dbReference type="ARBA" id="ARBA00023136"/>
    </source>
</evidence>
<evidence type="ECO:0000256" key="8">
    <source>
        <dbReference type="ARBA" id="ARBA00022989"/>
    </source>
</evidence>
<evidence type="ECO:0000256" key="1">
    <source>
        <dbReference type="ARBA" id="ARBA00004377"/>
    </source>
</evidence>
<keyword evidence="7" id="KW-0653">Protein transport</keyword>
<evidence type="ECO:0000313" key="11">
    <source>
        <dbReference type="EMBL" id="MBO1928009.1"/>
    </source>
</evidence>
<gene>
    <name evidence="11" type="ORF">J3998_10525</name>
</gene>
<reference evidence="11 12" key="1">
    <citation type="submission" date="2021-03" db="EMBL/GenBank/DDBJ databases">
        <title>Thiomicrorhabdus sp.nov.,novel sulfur-oxidizing bacteria isolated from coastal sediment.</title>
        <authorList>
            <person name="Liu X."/>
        </authorList>
    </citation>
    <scope>NUCLEOTIDE SEQUENCE [LARGE SCALE GENOMIC DNA]</scope>
    <source>
        <strain evidence="11 12">6S2-11</strain>
    </source>
</reference>
<dbReference type="Gene3D" id="3.30.1360.100">
    <property type="entry name" value="General secretion pathway protein M, EpsM"/>
    <property type="match status" value="1"/>
</dbReference>
<name>A0ABS3Q6N0_9GAMM</name>
<evidence type="ECO:0000256" key="10">
    <source>
        <dbReference type="SAM" id="Phobius"/>
    </source>
</evidence>
<keyword evidence="9 10" id="KW-0472">Membrane</keyword>
<keyword evidence="4" id="KW-1003">Cell membrane</keyword>
<dbReference type="RefSeq" id="WP_208150622.1">
    <property type="nucleotide sequence ID" value="NZ_JAGETV010000023.1"/>
</dbReference>
<dbReference type="Proteomes" id="UP000664835">
    <property type="component" value="Unassembled WGS sequence"/>
</dbReference>
<evidence type="ECO:0000256" key="5">
    <source>
        <dbReference type="ARBA" id="ARBA00022519"/>
    </source>
</evidence>
<dbReference type="Pfam" id="PF04612">
    <property type="entry name" value="T2SSM"/>
    <property type="match status" value="1"/>
</dbReference>
<proteinExistence type="inferred from homology"/>
<keyword evidence="5" id="KW-0997">Cell inner membrane</keyword>
<protein>
    <submittedName>
        <fullName evidence="11">Type II secretion system protein M</fullName>
    </submittedName>
</protein>
<dbReference type="EMBL" id="JAGETV010000023">
    <property type="protein sequence ID" value="MBO1928009.1"/>
    <property type="molecule type" value="Genomic_DNA"/>
</dbReference>
<dbReference type="InterPro" id="IPR007690">
    <property type="entry name" value="T2SS_GspM"/>
</dbReference>
<keyword evidence="6 10" id="KW-0812">Transmembrane</keyword>
<comment type="subcellular location">
    <subcellularLocation>
        <location evidence="1">Cell inner membrane</location>
        <topology evidence="1">Single-pass membrane protein</topology>
    </subcellularLocation>
</comment>
<comment type="caution">
    <text evidence="11">The sequence shown here is derived from an EMBL/GenBank/DDBJ whole genome shotgun (WGS) entry which is preliminary data.</text>
</comment>
<evidence type="ECO:0000256" key="6">
    <source>
        <dbReference type="ARBA" id="ARBA00022692"/>
    </source>
</evidence>
<keyword evidence="8 10" id="KW-1133">Transmembrane helix</keyword>
<evidence type="ECO:0000256" key="3">
    <source>
        <dbReference type="ARBA" id="ARBA00022448"/>
    </source>
</evidence>
<comment type="similarity">
    <text evidence="2">Belongs to the GSP M family.</text>
</comment>
<feature type="transmembrane region" description="Helical" evidence="10">
    <location>
        <begin position="29"/>
        <end position="49"/>
    </location>
</feature>
<evidence type="ECO:0000256" key="2">
    <source>
        <dbReference type="ARBA" id="ARBA00010637"/>
    </source>
</evidence>
<sequence length="176" mass="20494">MWAQIEQLLEPVKQRFNQFWQPLAQREKMMLASMAIFLIWVLLYAIFWLPMQNAQQQAQQQYVAAQNQWQWLNQQIPAWQKQDGKQLASQVTDRNQLMSKVQATLRQMNLHKQISKIDLTNKGVKVVFKEVASARLFQWLATLEQQGVVSDKVQISPISDDGKKGYSSAQIDFVVD</sequence>